<sequence>MHITHHFTPGLRFAARWKYVARAPSGRACWLRLPLGQPDAGRGDPHGAWWCVRRCAAVLRREMWQSVHLPPGMPLRPGPEVVALALHALMPRWQVQLSAGAGHSPLQSCTRALLAGGGAVLQLKSEALNRCPQSTFWAWVIGVEMHQRMLPAPVKPWPSCRAPRPVALLAIPFGWSMPWAWACGYAARVQVNRDGLCDVDGIDGQWRECRCLAAITLSPAQRGNAGPLAGHAPC</sequence>
<gene>
    <name evidence="1" type="ORF">SGN30_11715</name>
</gene>
<accession>A0AAJ2R2F0</accession>
<dbReference type="RefSeq" id="WP_319073550.1">
    <property type="nucleotide sequence ID" value="NZ_JAWWMZ010000003.1"/>
</dbReference>
<dbReference type="EMBL" id="JAWWMZ010000003">
    <property type="protein sequence ID" value="MDX4954078.1"/>
    <property type="molecule type" value="Genomic_DNA"/>
</dbReference>
<dbReference type="Proteomes" id="UP001287445">
    <property type="component" value="Unassembled WGS sequence"/>
</dbReference>
<name>A0AAJ2R2F0_DELAC</name>
<evidence type="ECO:0000313" key="1">
    <source>
        <dbReference type="EMBL" id="MDX4954078.1"/>
    </source>
</evidence>
<reference evidence="1" key="1">
    <citation type="submission" date="2023-11" db="EMBL/GenBank/DDBJ databases">
        <title>Identification and selenium tolerance of Delftia acidovorans R3-25.</title>
        <authorList>
            <person name="Zhang S."/>
            <person name="Liu Y."/>
            <person name="Guo Y."/>
        </authorList>
    </citation>
    <scope>NUCLEOTIDE SEQUENCE</scope>
    <source>
        <strain evidence="1">R3-25</strain>
    </source>
</reference>
<organism evidence="1 2">
    <name type="scientific">Delftia acidovorans</name>
    <name type="common">Pseudomonas acidovorans</name>
    <name type="synonym">Comamonas acidovorans</name>
    <dbReference type="NCBI Taxonomy" id="80866"/>
    <lineage>
        <taxon>Bacteria</taxon>
        <taxon>Pseudomonadati</taxon>
        <taxon>Pseudomonadota</taxon>
        <taxon>Betaproteobacteria</taxon>
        <taxon>Burkholderiales</taxon>
        <taxon>Comamonadaceae</taxon>
        <taxon>Delftia</taxon>
    </lineage>
</organism>
<evidence type="ECO:0000313" key="2">
    <source>
        <dbReference type="Proteomes" id="UP001287445"/>
    </source>
</evidence>
<dbReference type="AlphaFoldDB" id="A0AAJ2R2F0"/>
<proteinExistence type="predicted"/>
<comment type="caution">
    <text evidence="1">The sequence shown here is derived from an EMBL/GenBank/DDBJ whole genome shotgun (WGS) entry which is preliminary data.</text>
</comment>
<protein>
    <submittedName>
        <fullName evidence="1">Uncharacterized protein</fullName>
    </submittedName>
</protein>